<gene>
    <name evidence="1" type="ORF">CRD36_17770</name>
</gene>
<dbReference type="InParanoid" id="A0A2G4YM75"/>
<reference evidence="1 2" key="1">
    <citation type="submission" date="2017-10" db="EMBL/GenBank/DDBJ databases">
        <title>Frigbacter circumglobatus gen. nov. sp. nov., isolated from sediment cultured in situ.</title>
        <authorList>
            <person name="Zhao Z."/>
        </authorList>
    </citation>
    <scope>NUCLEOTIDE SEQUENCE [LARGE SCALE GENOMIC DNA]</scope>
    <source>
        <strain evidence="1 2">ZYL</strain>
    </source>
</reference>
<comment type="caution">
    <text evidence="1">The sequence shown here is derived from an EMBL/GenBank/DDBJ whole genome shotgun (WGS) entry which is preliminary data.</text>
</comment>
<organism evidence="1 2">
    <name type="scientific">Paremcibacter congregatus</name>
    <dbReference type="NCBI Taxonomy" id="2043170"/>
    <lineage>
        <taxon>Bacteria</taxon>
        <taxon>Pseudomonadati</taxon>
        <taxon>Pseudomonadota</taxon>
        <taxon>Alphaproteobacteria</taxon>
        <taxon>Emcibacterales</taxon>
        <taxon>Emcibacteraceae</taxon>
        <taxon>Paremcibacter</taxon>
    </lineage>
</organism>
<dbReference type="Proteomes" id="UP000229730">
    <property type="component" value="Unassembled WGS sequence"/>
</dbReference>
<sequence length="71" mass="8375">MRFLFCIPGRKGRNSAKKIIFFIMSLSVVKILNQAELRGNLLKINVIFSKIYMLHNCHNVAFMFWVRLCKI</sequence>
<protein>
    <submittedName>
        <fullName evidence="1">Uncharacterized protein</fullName>
    </submittedName>
</protein>
<evidence type="ECO:0000313" key="1">
    <source>
        <dbReference type="EMBL" id="PHZ83408.1"/>
    </source>
</evidence>
<accession>A0A2G4YM75</accession>
<keyword evidence="2" id="KW-1185">Reference proteome</keyword>
<proteinExistence type="predicted"/>
<evidence type="ECO:0000313" key="2">
    <source>
        <dbReference type="Proteomes" id="UP000229730"/>
    </source>
</evidence>
<dbReference type="AlphaFoldDB" id="A0A2G4YM75"/>
<name>A0A2G4YM75_9PROT</name>
<dbReference type="EMBL" id="PDEM01000033">
    <property type="protein sequence ID" value="PHZ83408.1"/>
    <property type="molecule type" value="Genomic_DNA"/>
</dbReference>